<dbReference type="STRING" id="445709.ABW99_13920"/>
<organism evidence="1 2">
    <name type="scientific">Pandoraea thiooxydans</name>
    <dbReference type="NCBI Taxonomy" id="445709"/>
    <lineage>
        <taxon>Bacteria</taxon>
        <taxon>Pseudomonadati</taxon>
        <taxon>Pseudomonadota</taxon>
        <taxon>Betaproteobacteria</taxon>
        <taxon>Burkholderiales</taxon>
        <taxon>Burkholderiaceae</taxon>
        <taxon>Pandoraea</taxon>
    </lineage>
</organism>
<accession>A0A0G3EPZ1</accession>
<keyword evidence="2" id="KW-1185">Reference proteome</keyword>
<dbReference type="Proteomes" id="UP000036700">
    <property type="component" value="Chromosome"/>
</dbReference>
<reference evidence="2" key="1">
    <citation type="submission" date="2015-06" db="EMBL/GenBank/DDBJ databases">
        <authorList>
            <person name="Lim Y.L."/>
            <person name="Ee R."/>
            <person name="Yong D."/>
            <person name="How K.Y."/>
            <person name="Yin W.F."/>
            <person name="Chan K.G."/>
        </authorList>
    </citation>
    <scope>NUCLEOTIDE SEQUENCE [LARGE SCALE GENOMIC DNA]</scope>
    <source>
        <strain evidence="2">DSM 25325</strain>
    </source>
</reference>
<gene>
    <name evidence="1" type="ORF">ABW99_13920</name>
</gene>
<evidence type="ECO:0000313" key="2">
    <source>
        <dbReference type="Proteomes" id="UP000036700"/>
    </source>
</evidence>
<dbReference type="KEGG" id="ptx:ABW99_13920"/>
<protein>
    <submittedName>
        <fullName evidence="1">Uncharacterized protein</fullName>
    </submittedName>
</protein>
<evidence type="ECO:0000313" key="1">
    <source>
        <dbReference type="EMBL" id="AKJ69143.2"/>
    </source>
</evidence>
<sequence>MARTHVGVFIGPPIYSYPYPYPYYPYAPAPYYYAPPVMVAPPSPPVYIQQDPTDTQDQGGNWYYCRSSRAYYPYVKTCPEGWQTVPARPR</sequence>
<proteinExistence type="predicted"/>
<dbReference type="EMBL" id="CP011568">
    <property type="protein sequence ID" value="AKJ69143.2"/>
    <property type="molecule type" value="Genomic_DNA"/>
</dbReference>
<name>A0A0G3EPZ1_9BURK</name>
<dbReference type="RefSeq" id="WP_072628668.1">
    <property type="nucleotide sequence ID" value="NZ_CP014839.1"/>
</dbReference>
<dbReference type="AlphaFoldDB" id="A0A0G3EPZ1"/>